<gene>
    <name evidence="2" type="ORF">MPH_10715</name>
</gene>
<dbReference type="InParanoid" id="K2QQG5"/>
<dbReference type="HOGENOM" id="CLU_1219889_0_0_1"/>
<evidence type="ECO:0000256" key="1">
    <source>
        <dbReference type="SAM" id="MobiDB-lite"/>
    </source>
</evidence>
<evidence type="ECO:0000313" key="2">
    <source>
        <dbReference type="EMBL" id="EKG12151.1"/>
    </source>
</evidence>
<dbReference type="AlphaFoldDB" id="K2QQG5"/>
<feature type="region of interest" description="Disordered" evidence="1">
    <location>
        <begin position="66"/>
        <end position="104"/>
    </location>
</feature>
<dbReference type="Proteomes" id="UP000007129">
    <property type="component" value="Unassembled WGS sequence"/>
</dbReference>
<sequence>MAASQPDFGKEARRAQEMIAAGIEDDDVVVATVTGDVRGTRYPHILNHSSTYTIPSIEEVLDLYQEFPSPSNPASDPEPIYPNNWKSASQQQSQGQPEQGTRDRIEASVTKAYGGEVIGPGAQLYNLRYAFPSDCSPYAPLNGSVTKSDSDQLIIYRDDFSGYSSSASGDEDAVHLTTIHEEPEPPELEADIDVVKTAFKTRRQKEVVSVRGRGVSGEEASCEVTWI</sequence>
<proteinExistence type="predicted"/>
<evidence type="ECO:0000313" key="3">
    <source>
        <dbReference type="Proteomes" id="UP000007129"/>
    </source>
</evidence>
<reference evidence="2 3" key="1">
    <citation type="journal article" date="2012" name="BMC Genomics">
        <title>Tools to kill: Genome of one of the most destructive plant pathogenic fungi Macrophomina phaseolina.</title>
        <authorList>
            <person name="Islam M.S."/>
            <person name="Haque M.S."/>
            <person name="Islam M.M."/>
            <person name="Emdad E.M."/>
            <person name="Halim A."/>
            <person name="Hossen Q.M.M."/>
            <person name="Hossain M.Z."/>
            <person name="Ahmed B."/>
            <person name="Rahim S."/>
            <person name="Rahman M.S."/>
            <person name="Alam M.M."/>
            <person name="Hou S."/>
            <person name="Wan X."/>
            <person name="Saito J.A."/>
            <person name="Alam M."/>
        </authorList>
    </citation>
    <scope>NUCLEOTIDE SEQUENCE [LARGE SCALE GENOMIC DNA]</scope>
    <source>
        <strain evidence="2 3">MS6</strain>
    </source>
</reference>
<dbReference type="VEuPathDB" id="FungiDB:MPH_10715"/>
<dbReference type="EMBL" id="AHHD01000457">
    <property type="protein sequence ID" value="EKG12151.1"/>
    <property type="molecule type" value="Genomic_DNA"/>
</dbReference>
<dbReference type="OrthoDB" id="3937380at2759"/>
<protein>
    <submittedName>
        <fullName evidence="2">Uncharacterized protein</fullName>
    </submittedName>
</protein>
<name>K2QQG5_MACPH</name>
<feature type="compositionally biased region" description="Low complexity" evidence="1">
    <location>
        <begin position="89"/>
        <end position="99"/>
    </location>
</feature>
<organism evidence="2 3">
    <name type="scientific">Macrophomina phaseolina (strain MS6)</name>
    <name type="common">Charcoal rot fungus</name>
    <dbReference type="NCBI Taxonomy" id="1126212"/>
    <lineage>
        <taxon>Eukaryota</taxon>
        <taxon>Fungi</taxon>
        <taxon>Dikarya</taxon>
        <taxon>Ascomycota</taxon>
        <taxon>Pezizomycotina</taxon>
        <taxon>Dothideomycetes</taxon>
        <taxon>Dothideomycetes incertae sedis</taxon>
        <taxon>Botryosphaeriales</taxon>
        <taxon>Botryosphaeriaceae</taxon>
        <taxon>Macrophomina</taxon>
    </lineage>
</organism>
<accession>K2QQG5</accession>
<comment type="caution">
    <text evidence="2">The sequence shown here is derived from an EMBL/GenBank/DDBJ whole genome shotgun (WGS) entry which is preliminary data.</text>
</comment>